<dbReference type="AlphaFoldDB" id="A0AAW3WR46"/>
<dbReference type="Proteomes" id="UP000659084">
    <property type="component" value="Unassembled WGS sequence"/>
</dbReference>
<dbReference type="GO" id="GO:0016747">
    <property type="term" value="F:acyltransferase activity, transferring groups other than amino-acyl groups"/>
    <property type="evidence" value="ECO:0007669"/>
    <property type="project" value="InterPro"/>
</dbReference>
<dbReference type="PANTHER" id="PTHR23028">
    <property type="entry name" value="ACETYLTRANSFERASE"/>
    <property type="match status" value="1"/>
</dbReference>
<feature type="domain" description="Acyltransferase 3" evidence="2">
    <location>
        <begin position="11"/>
        <end position="312"/>
    </location>
</feature>
<dbReference type="RefSeq" id="WP_179253049.1">
    <property type="nucleotide sequence ID" value="NZ_JACBIV010000013.1"/>
</dbReference>
<dbReference type="GO" id="GO:0000271">
    <property type="term" value="P:polysaccharide biosynthetic process"/>
    <property type="evidence" value="ECO:0007669"/>
    <property type="project" value="TreeGrafter"/>
</dbReference>
<organism evidence="3 4">
    <name type="scientific">Serratia fonticola</name>
    <dbReference type="NCBI Taxonomy" id="47917"/>
    <lineage>
        <taxon>Bacteria</taxon>
        <taxon>Pseudomonadati</taxon>
        <taxon>Pseudomonadota</taxon>
        <taxon>Gammaproteobacteria</taxon>
        <taxon>Enterobacterales</taxon>
        <taxon>Yersiniaceae</taxon>
        <taxon>Serratia</taxon>
    </lineage>
</organism>
<dbReference type="PANTHER" id="PTHR23028:SF53">
    <property type="entry name" value="ACYL_TRANSF_3 DOMAIN-CONTAINING PROTEIN"/>
    <property type="match status" value="1"/>
</dbReference>
<dbReference type="InterPro" id="IPR050879">
    <property type="entry name" value="Acyltransferase_3"/>
</dbReference>
<feature type="transmembrane region" description="Helical" evidence="1">
    <location>
        <begin position="82"/>
        <end position="101"/>
    </location>
</feature>
<comment type="caution">
    <text evidence="3">The sequence shown here is derived from an EMBL/GenBank/DDBJ whole genome shotgun (WGS) entry which is preliminary data.</text>
</comment>
<dbReference type="InterPro" id="IPR002656">
    <property type="entry name" value="Acyl_transf_3_dom"/>
</dbReference>
<keyword evidence="3" id="KW-0012">Acyltransferase</keyword>
<feature type="transmembrane region" description="Helical" evidence="1">
    <location>
        <begin position="278"/>
        <end position="297"/>
    </location>
</feature>
<evidence type="ECO:0000313" key="3">
    <source>
        <dbReference type="EMBL" id="MBC3212865.1"/>
    </source>
</evidence>
<sequence length="351" mass="39105">MKPLLSHQKNCFDVIRIFAAFLVLYSHHFALSGKMEPSFLGLESFGGLAVVIFFGVSGYLIAQSGMRSGSFVSFMEKRIKRIFPALVICSLLLYGIVGLVLQTDSIFAKRTLIAAINLVALRGASPLSMTEHYIYPNAINGSLWTLPLEFACYLILGIAFCFIKNIKPILIVLLTMIALTIYFLSNPTNIGFYSISLQQFTPRAVAFFLGALMALSEKSWNSKNIKTFIFISGLTLLYILKGSNELRVLGYIIIPALVIIIGVSLTDKLIYGRFDYSYGVYIYAFPVQQIIINNTALGFYSSMLASAIITLILGAFSWHIVERRFLRKKSSPAATRQLPSTEHTSINNEYT</sequence>
<keyword evidence="3" id="KW-0808">Transferase</keyword>
<evidence type="ECO:0000256" key="1">
    <source>
        <dbReference type="SAM" id="Phobius"/>
    </source>
</evidence>
<feature type="transmembrane region" description="Helical" evidence="1">
    <location>
        <begin position="42"/>
        <end position="62"/>
    </location>
</feature>
<feature type="transmembrane region" description="Helical" evidence="1">
    <location>
        <begin position="303"/>
        <end position="321"/>
    </location>
</feature>
<dbReference type="GO" id="GO:0016020">
    <property type="term" value="C:membrane"/>
    <property type="evidence" value="ECO:0007669"/>
    <property type="project" value="TreeGrafter"/>
</dbReference>
<proteinExistence type="predicted"/>
<gene>
    <name evidence="3" type="ORF">H8J20_12020</name>
</gene>
<keyword evidence="1" id="KW-0472">Membrane</keyword>
<feature type="transmembrane region" description="Helical" evidence="1">
    <location>
        <begin position="143"/>
        <end position="162"/>
    </location>
</feature>
<accession>A0AAW3WR46</accession>
<dbReference type="EMBL" id="JACNYO010000010">
    <property type="protein sequence ID" value="MBC3212865.1"/>
    <property type="molecule type" value="Genomic_DNA"/>
</dbReference>
<evidence type="ECO:0000259" key="2">
    <source>
        <dbReference type="Pfam" id="PF01757"/>
    </source>
</evidence>
<feature type="transmembrane region" description="Helical" evidence="1">
    <location>
        <begin position="12"/>
        <end position="30"/>
    </location>
</feature>
<keyword evidence="1" id="KW-0812">Transmembrane</keyword>
<protein>
    <submittedName>
        <fullName evidence="3">Acyltransferase</fullName>
    </submittedName>
</protein>
<keyword evidence="1" id="KW-1133">Transmembrane helix</keyword>
<evidence type="ECO:0000313" key="4">
    <source>
        <dbReference type="Proteomes" id="UP000659084"/>
    </source>
</evidence>
<feature type="transmembrane region" description="Helical" evidence="1">
    <location>
        <begin position="246"/>
        <end position="266"/>
    </location>
</feature>
<dbReference type="Pfam" id="PF01757">
    <property type="entry name" value="Acyl_transf_3"/>
    <property type="match status" value="1"/>
</dbReference>
<name>A0AAW3WR46_SERFO</name>
<feature type="transmembrane region" description="Helical" evidence="1">
    <location>
        <begin position="169"/>
        <end position="185"/>
    </location>
</feature>
<reference evidence="3" key="1">
    <citation type="submission" date="2020-08" db="EMBL/GenBank/DDBJ databases">
        <title>Food and environmental bacterial isolates.</title>
        <authorList>
            <person name="Richter L."/>
            <person name="Du Plessis E.M."/>
            <person name="Duvenage S."/>
            <person name="Allam M."/>
            <person name="Korsten L."/>
        </authorList>
    </citation>
    <scope>NUCLEOTIDE SEQUENCE</scope>
    <source>
        <strain evidence="3">UPMP2127</strain>
    </source>
</reference>